<dbReference type="AlphaFoldDB" id="A0A4R4EJE5"/>
<organism evidence="2 3">
    <name type="scientific">Paenibacillus albiflavus</name>
    <dbReference type="NCBI Taxonomy" id="2545760"/>
    <lineage>
        <taxon>Bacteria</taxon>
        <taxon>Bacillati</taxon>
        <taxon>Bacillota</taxon>
        <taxon>Bacilli</taxon>
        <taxon>Bacillales</taxon>
        <taxon>Paenibacillaceae</taxon>
        <taxon>Paenibacillus</taxon>
    </lineage>
</organism>
<name>A0A4R4EJE5_9BACL</name>
<proteinExistence type="predicted"/>
<feature type="compositionally biased region" description="Polar residues" evidence="1">
    <location>
        <begin position="46"/>
        <end position="58"/>
    </location>
</feature>
<comment type="caution">
    <text evidence="2">The sequence shown here is derived from an EMBL/GenBank/DDBJ whole genome shotgun (WGS) entry which is preliminary data.</text>
</comment>
<sequence length="137" mass="15575">MIIKQIACCHLEGVNFSPSKVIMKTKLSLQNIKERNQPLNLGPNKGTPSPTGSASISFEESSDDNNNSLYLLVETLKKHLTTIRNCGAEEIYIYLGVWYKDQCNLAFDPEILREIGELRIPLWVSCYQDYCSEENQD</sequence>
<dbReference type="EMBL" id="SKFG01000003">
    <property type="protein sequence ID" value="TCZ79380.1"/>
    <property type="molecule type" value="Genomic_DNA"/>
</dbReference>
<dbReference type="OrthoDB" id="2883442at2"/>
<gene>
    <name evidence="2" type="ORF">E0485_05830</name>
</gene>
<accession>A0A4R4EJE5</accession>
<dbReference type="RefSeq" id="WP_132417038.1">
    <property type="nucleotide sequence ID" value="NZ_SKFG01000003.1"/>
</dbReference>
<protein>
    <recommendedName>
        <fullName evidence="4">DUF4279 domain-containing protein</fullName>
    </recommendedName>
</protein>
<evidence type="ECO:0008006" key="4">
    <source>
        <dbReference type="Google" id="ProtNLM"/>
    </source>
</evidence>
<reference evidence="2 3" key="1">
    <citation type="submission" date="2019-03" db="EMBL/GenBank/DDBJ databases">
        <authorList>
            <person name="Kim M.K.M."/>
        </authorList>
    </citation>
    <scope>NUCLEOTIDE SEQUENCE [LARGE SCALE GENOMIC DNA]</scope>
    <source>
        <strain evidence="2 3">18JY21-1</strain>
    </source>
</reference>
<dbReference type="Proteomes" id="UP000295418">
    <property type="component" value="Unassembled WGS sequence"/>
</dbReference>
<evidence type="ECO:0000313" key="2">
    <source>
        <dbReference type="EMBL" id="TCZ79380.1"/>
    </source>
</evidence>
<evidence type="ECO:0000256" key="1">
    <source>
        <dbReference type="SAM" id="MobiDB-lite"/>
    </source>
</evidence>
<evidence type="ECO:0000313" key="3">
    <source>
        <dbReference type="Proteomes" id="UP000295418"/>
    </source>
</evidence>
<keyword evidence="3" id="KW-1185">Reference proteome</keyword>
<feature type="region of interest" description="Disordered" evidence="1">
    <location>
        <begin position="36"/>
        <end position="64"/>
    </location>
</feature>